<evidence type="ECO:0000313" key="1">
    <source>
        <dbReference type="Proteomes" id="UP000095287"/>
    </source>
</evidence>
<dbReference type="AlphaFoldDB" id="A0A1I7Z1G6"/>
<sequence>MYAADLTVRVSPRGQRQAGHQLGPNVGDTTPAWPKCGEKLSMIAASCSQDAKTSEISGKTCGLRTMFDPYLRRASKVEHITINDDRTTFGYLSCRLSGRRLTVLTLLACET</sequence>
<proteinExistence type="predicted"/>
<organism evidence="1 2">
    <name type="scientific">Steinernema glaseri</name>
    <dbReference type="NCBI Taxonomy" id="37863"/>
    <lineage>
        <taxon>Eukaryota</taxon>
        <taxon>Metazoa</taxon>
        <taxon>Ecdysozoa</taxon>
        <taxon>Nematoda</taxon>
        <taxon>Chromadorea</taxon>
        <taxon>Rhabditida</taxon>
        <taxon>Tylenchina</taxon>
        <taxon>Panagrolaimomorpha</taxon>
        <taxon>Strongyloidoidea</taxon>
        <taxon>Steinernematidae</taxon>
        <taxon>Steinernema</taxon>
    </lineage>
</organism>
<keyword evidence="1" id="KW-1185">Reference proteome</keyword>
<protein>
    <submittedName>
        <fullName evidence="2">Lipoprotein</fullName>
    </submittedName>
</protein>
<accession>A0A1I7Z1G6</accession>
<dbReference type="Proteomes" id="UP000095287">
    <property type="component" value="Unplaced"/>
</dbReference>
<reference evidence="2" key="1">
    <citation type="submission" date="2016-11" db="UniProtKB">
        <authorList>
            <consortium name="WormBaseParasite"/>
        </authorList>
    </citation>
    <scope>IDENTIFICATION</scope>
</reference>
<name>A0A1I7Z1G6_9BILA</name>
<dbReference type="WBParaSite" id="L893_g21858.t1">
    <property type="protein sequence ID" value="L893_g21858.t1"/>
    <property type="gene ID" value="L893_g21858"/>
</dbReference>
<evidence type="ECO:0000313" key="2">
    <source>
        <dbReference type="WBParaSite" id="L893_g21858.t1"/>
    </source>
</evidence>